<comment type="catalytic activity">
    <reaction evidence="1">
        <text>Random endo-hydrolysis of N-acetyl-beta-D-glucosaminide (1-&gt;4)-beta-linkages in chitin and chitodextrins.</text>
        <dbReference type="EC" id="3.2.1.14"/>
    </reaction>
</comment>
<evidence type="ECO:0000313" key="10">
    <source>
        <dbReference type="Proteomes" id="UP001318860"/>
    </source>
</evidence>
<name>A0ABR0U682_REHGL</name>
<proteinExistence type="predicted"/>
<keyword evidence="10" id="KW-1185">Reference proteome</keyword>
<sequence>MTPKNMQKQYPTKETQIHILLEMAAYSQIALPILILIFFTLCTFSQSQKPCGISVYWGQDGREGTLREACLSGSYKYINIAFLTTFGSGNYTLSSPEDARQVANYLWNTFLGGTNRGYVRPLGPTPLSGVDFDIEVPGTFLYWDDLARALSSYNTPQRKVYLSVAPECSPINPAMNAAIRTGLFDYVLVQFYNNPGYDYTSGVSMVLAVWRWWNSRIDIPMSSQIFLGLPASPSAGGGYIPSVVVVNEILPVIRSYPNYGGVMLWNKYWDQGYSSAIYSAVCNGTDAVRRPEELFISQVV</sequence>
<keyword evidence="7" id="KW-0472">Membrane</keyword>
<dbReference type="PANTHER" id="PTHR45708:SF22">
    <property type="entry name" value="ACIDIC ENDOCHITINASE"/>
    <property type="match status" value="1"/>
</dbReference>
<evidence type="ECO:0000256" key="7">
    <source>
        <dbReference type="SAM" id="Phobius"/>
    </source>
</evidence>
<dbReference type="EMBL" id="JABTTQ020003423">
    <property type="protein sequence ID" value="KAK6117675.1"/>
    <property type="molecule type" value="Genomic_DNA"/>
</dbReference>
<evidence type="ECO:0000313" key="9">
    <source>
        <dbReference type="EMBL" id="KAK6117675.1"/>
    </source>
</evidence>
<evidence type="ECO:0000256" key="6">
    <source>
        <dbReference type="ARBA" id="ARBA00023326"/>
    </source>
</evidence>
<reference evidence="9 10" key="1">
    <citation type="journal article" date="2021" name="Comput. Struct. Biotechnol. J.">
        <title>De novo genome assembly of the potent medicinal plant Rehmannia glutinosa using nanopore technology.</title>
        <authorList>
            <person name="Ma L."/>
            <person name="Dong C."/>
            <person name="Song C."/>
            <person name="Wang X."/>
            <person name="Zheng X."/>
            <person name="Niu Y."/>
            <person name="Chen S."/>
            <person name="Feng W."/>
        </authorList>
    </citation>
    <scope>NUCLEOTIDE SEQUENCE [LARGE SCALE GENOMIC DNA]</scope>
    <source>
        <strain evidence="9">DH-2019</strain>
    </source>
</reference>
<protein>
    <recommendedName>
        <fullName evidence="8">GH18 domain-containing protein</fullName>
    </recommendedName>
</protein>
<evidence type="ECO:0000259" key="8">
    <source>
        <dbReference type="PROSITE" id="PS51910"/>
    </source>
</evidence>
<dbReference type="InterPro" id="IPR050542">
    <property type="entry name" value="Glycosyl_Hydrlase18_Chitinase"/>
</dbReference>
<dbReference type="InterPro" id="IPR017853">
    <property type="entry name" value="GH"/>
</dbReference>
<evidence type="ECO:0000256" key="5">
    <source>
        <dbReference type="ARBA" id="ARBA00023277"/>
    </source>
</evidence>
<comment type="caution">
    <text evidence="9">The sequence shown here is derived from an EMBL/GenBank/DDBJ whole genome shotgun (WGS) entry which is preliminary data.</text>
</comment>
<evidence type="ECO:0000256" key="1">
    <source>
        <dbReference type="ARBA" id="ARBA00000822"/>
    </source>
</evidence>
<dbReference type="InterPro" id="IPR001223">
    <property type="entry name" value="Glyco_hydro18_cat"/>
</dbReference>
<evidence type="ECO:0000256" key="2">
    <source>
        <dbReference type="ARBA" id="ARBA00022729"/>
    </source>
</evidence>
<evidence type="ECO:0000256" key="3">
    <source>
        <dbReference type="ARBA" id="ARBA00023024"/>
    </source>
</evidence>
<dbReference type="PANTHER" id="PTHR45708">
    <property type="entry name" value="ENDOCHITINASE"/>
    <property type="match status" value="1"/>
</dbReference>
<keyword evidence="7" id="KW-1133">Transmembrane helix</keyword>
<keyword evidence="4" id="KW-1015">Disulfide bond</keyword>
<keyword evidence="2" id="KW-0732">Signal</keyword>
<evidence type="ECO:0000256" key="4">
    <source>
        <dbReference type="ARBA" id="ARBA00023157"/>
    </source>
</evidence>
<keyword evidence="7" id="KW-0812">Transmembrane</keyword>
<keyword evidence="5" id="KW-0119">Carbohydrate metabolism</keyword>
<feature type="domain" description="GH18" evidence="8">
    <location>
        <begin position="1"/>
        <end position="284"/>
    </location>
</feature>
<dbReference type="Proteomes" id="UP001318860">
    <property type="component" value="Unassembled WGS sequence"/>
</dbReference>
<dbReference type="PROSITE" id="PS51910">
    <property type="entry name" value="GH18_2"/>
    <property type="match status" value="1"/>
</dbReference>
<dbReference type="Gene3D" id="3.20.20.80">
    <property type="entry name" value="Glycosidases"/>
    <property type="match status" value="2"/>
</dbReference>
<accession>A0ABR0U682</accession>
<dbReference type="SUPFAM" id="SSF51445">
    <property type="entry name" value="(Trans)glycosidases"/>
    <property type="match status" value="1"/>
</dbReference>
<gene>
    <name evidence="9" type="ORF">DH2020_048592</name>
</gene>
<keyword evidence="6" id="KW-0624">Polysaccharide degradation</keyword>
<organism evidence="9 10">
    <name type="scientific">Rehmannia glutinosa</name>
    <name type="common">Chinese foxglove</name>
    <dbReference type="NCBI Taxonomy" id="99300"/>
    <lineage>
        <taxon>Eukaryota</taxon>
        <taxon>Viridiplantae</taxon>
        <taxon>Streptophyta</taxon>
        <taxon>Embryophyta</taxon>
        <taxon>Tracheophyta</taxon>
        <taxon>Spermatophyta</taxon>
        <taxon>Magnoliopsida</taxon>
        <taxon>eudicotyledons</taxon>
        <taxon>Gunneridae</taxon>
        <taxon>Pentapetalae</taxon>
        <taxon>asterids</taxon>
        <taxon>lamiids</taxon>
        <taxon>Lamiales</taxon>
        <taxon>Orobanchaceae</taxon>
        <taxon>Rehmannieae</taxon>
        <taxon>Rehmannia</taxon>
    </lineage>
</organism>
<feature type="transmembrane region" description="Helical" evidence="7">
    <location>
        <begin position="20"/>
        <end position="41"/>
    </location>
</feature>
<keyword evidence="3" id="KW-0146">Chitin degradation</keyword>